<evidence type="ECO:0000256" key="11">
    <source>
        <dbReference type="ARBA" id="ARBA00022723"/>
    </source>
</evidence>
<dbReference type="Pfam" id="PF01127">
    <property type="entry name" value="Sdh_cyt"/>
    <property type="match status" value="1"/>
</dbReference>
<evidence type="ECO:0000256" key="2">
    <source>
        <dbReference type="ARBA" id="ARBA00004050"/>
    </source>
</evidence>
<evidence type="ECO:0000256" key="12">
    <source>
        <dbReference type="ARBA" id="ARBA00022982"/>
    </source>
</evidence>
<evidence type="ECO:0000313" key="18">
    <source>
        <dbReference type="Proteomes" id="UP001176468"/>
    </source>
</evidence>
<comment type="cofactor">
    <cofactor evidence="1">
        <name>heme</name>
        <dbReference type="ChEBI" id="CHEBI:30413"/>
    </cofactor>
</comment>
<sequence length="129" mass="14355">MGQGTELGRVRGLGSAKEGAHHWWQQRVTAAANLFLMVWFVIAIARLSAYDYDTVKVWLSSAWVAIPMLLLILSVFWHFRLGLQVVIEDYLHHESKVAAIFALNFFVIATAAIAVFSILKVAFTAGAHV</sequence>
<evidence type="ECO:0000256" key="5">
    <source>
        <dbReference type="ARBA" id="ARBA00011558"/>
    </source>
</evidence>
<dbReference type="NCBIfam" id="TIGR02968">
    <property type="entry name" value="succ_dehyd_anc"/>
    <property type="match status" value="1"/>
</dbReference>
<evidence type="ECO:0000256" key="6">
    <source>
        <dbReference type="ARBA" id="ARBA00019425"/>
    </source>
</evidence>
<comment type="function">
    <text evidence="2">Membrane-anchoring subunit of succinate dehydrogenase (SDH).</text>
</comment>
<keyword evidence="8" id="KW-0816">Tricarboxylic acid cycle</keyword>
<feature type="transmembrane region" description="Helical" evidence="16">
    <location>
        <begin position="99"/>
        <end position="123"/>
    </location>
</feature>
<evidence type="ECO:0000256" key="16">
    <source>
        <dbReference type="SAM" id="Phobius"/>
    </source>
</evidence>
<evidence type="ECO:0000256" key="7">
    <source>
        <dbReference type="ARBA" id="ARBA00022448"/>
    </source>
</evidence>
<keyword evidence="9" id="KW-0349">Heme</keyword>
<dbReference type="InterPro" id="IPR034804">
    <property type="entry name" value="SQR/QFR_C/D"/>
</dbReference>
<dbReference type="SUPFAM" id="SSF81343">
    <property type="entry name" value="Fumarate reductase respiratory complex transmembrane subunits"/>
    <property type="match status" value="1"/>
</dbReference>
<protein>
    <recommendedName>
        <fullName evidence="6">Succinate dehydrogenase hydrophobic membrane anchor subunit</fullName>
    </recommendedName>
</protein>
<evidence type="ECO:0000313" key="17">
    <source>
        <dbReference type="EMBL" id="MDO7843299.1"/>
    </source>
</evidence>
<dbReference type="EMBL" id="JAUQSZ010000009">
    <property type="protein sequence ID" value="MDO7843299.1"/>
    <property type="molecule type" value="Genomic_DNA"/>
</dbReference>
<gene>
    <name evidence="17" type="primary">sdhD</name>
    <name evidence="17" type="ORF">Q5H94_13265</name>
</gene>
<keyword evidence="10 16" id="KW-0812">Transmembrane</keyword>
<keyword evidence="13 16" id="KW-1133">Transmembrane helix</keyword>
<feature type="transmembrane region" description="Helical" evidence="16">
    <location>
        <begin position="28"/>
        <end position="45"/>
    </location>
</feature>
<accession>A0ABT9A0D4</accession>
<dbReference type="InterPro" id="IPR014312">
    <property type="entry name" value="Succ_DH_anchor"/>
</dbReference>
<dbReference type="Gene3D" id="1.20.1300.10">
    <property type="entry name" value="Fumarate reductase/succinate dehydrogenase, transmembrane subunit"/>
    <property type="match status" value="1"/>
</dbReference>
<keyword evidence="12" id="KW-0249">Electron transport</keyword>
<evidence type="ECO:0000256" key="15">
    <source>
        <dbReference type="ARBA" id="ARBA00023136"/>
    </source>
</evidence>
<dbReference type="Proteomes" id="UP001176468">
    <property type="component" value="Unassembled WGS sequence"/>
</dbReference>
<keyword evidence="7" id="KW-0813">Transport</keyword>
<keyword evidence="18" id="KW-1185">Reference proteome</keyword>
<comment type="subunit">
    <text evidence="5">Part of an enzyme complex containing four subunits: a flavoprotein, an iron-sulfur protein, plus two membrane-anchoring proteins, SdhC and SdhD.</text>
</comment>
<comment type="caution">
    <text evidence="17">The sequence shown here is derived from an EMBL/GenBank/DDBJ whole genome shotgun (WGS) entry which is preliminary data.</text>
</comment>
<evidence type="ECO:0000256" key="4">
    <source>
        <dbReference type="ARBA" id="ARBA00005163"/>
    </source>
</evidence>
<comment type="subcellular location">
    <subcellularLocation>
        <location evidence="3">Membrane</location>
        <topology evidence="3">Multi-pass membrane protein</topology>
    </subcellularLocation>
</comment>
<evidence type="ECO:0000256" key="9">
    <source>
        <dbReference type="ARBA" id="ARBA00022617"/>
    </source>
</evidence>
<evidence type="ECO:0000256" key="13">
    <source>
        <dbReference type="ARBA" id="ARBA00022989"/>
    </source>
</evidence>
<dbReference type="InterPro" id="IPR000701">
    <property type="entry name" value="SuccDH_FuR_B_TM-su"/>
</dbReference>
<keyword evidence="15 16" id="KW-0472">Membrane</keyword>
<dbReference type="CDD" id="cd03495">
    <property type="entry name" value="SQR_TypeC_SdhD_like"/>
    <property type="match status" value="1"/>
</dbReference>
<name>A0ABT9A0D4_9SPHN</name>
<evidence type="ECO:0000256" key="8">
    <source>
        <dbReference type="ARBA" id="ARBA00022532"/>
    </source>
</evidence>
<keyword evidence="14" id="KW-0408">Iron</keyword>
<evidence type="ECO:0000256" key="3">
    <source>
        <dbReference type="ARBA" id="ARBA00004141"/>
    </source>
</evidence>
<feature type="transmembrane region" description="Helical" evidence="16">
    <location>
        <begin position="57"/>
        <end position="79"/>
    </location>
</feature>
<reference evidence="17" key="1">
    <citation type="submission" date="2023-07" db="EMBL/GenBank/DDBJ databases">
        <authorList>
            <person name="Kim M.K."/>
        </authorList>
    </citation>
    <scope>NUCLEOTIDE SEQUENCE</scope>
    <source>
        <strain evidence="17">CA1-15</strain>
    </source>
</reference>
<proteinExistence type="predicted"/>
<comment type="pathway">
    <text evidence="4">Carbohydrate metabolism; tricarboxylic acid cycle.</text>
</comment>
<organism evidence="17 18">
    <name type="scientific">Sphingomonas immobilis</name>
    <dbReference type="NCBI Taxonomy" id="3063997"/>
    <lineage>
        <taxon>Bacteria</taxon>
        <taxon>Pseudomonadati</taxon>
        <taxon>Pseudomonadota</taxon>
        <taxon>Alphaproteobacteria</taxon>
        <taxon>Sphingomonadales</taxon>
        <taxon>Sphingomonadaceae</taxon>
        <taxon>Sphingomonas</taxon>
    </lineage>
</organism>
<evidence type="ECO:0000256" key="1">
    <source>
        <dbReference type="ARBA" id="ARBA00001971"/>
    </source>
</evidence>
<dbReference type="RefSeq" id="WP_304561757.1">
    <property type="nucleotide sequence ID" value="NZ_JAUQSZ010000009.1"/>
</dbReference>
<keyword evidence="11" id="KW-0479">Metal-binding</keyword>
<evidence type="ECO:0000256" key="14">
    <source>
        <dbReference type="ARBA" id="ARBA00023004"/>
    </source>
</evidence>
<evidence type="ECO:0000256" key="10">
    <source>
        <dbReference type="ARBA" id="ARBA00022692"/>
    </source>
</evidence>